<accession>A0A4R6UKI9</accession>
<dbReference type="PANTHER" id="PTHR35091">
    <property type="entry name" value="FLAGELLAR PROTEIN FLIL"/>
    <property type="match status" value="1"/>
</dbReference>
<dbReference type="Pfam" id="PF03748">
    <property type="entry name" value="FliL"/>
    <property type="match status" value="1"/>
</dbReference>
<dbReference type="OrthoDB" id="7063251at2"/>
<keyword evidence="9 10" id="KW-0472">Membrane</keyword>
<evidence type="ECO:0000313" key="12">
    <source>
        <dbReference type="EMBL" id="TDQ47500.1"/>
    </source>
</evidence>
<dbReference type="GO" id="GO:0009425">
    <property type="term" value="C:bacterial-type flagellum basal body"/>
    <property type="evidence" value="ECO:0007669"/>
    <property type="project" value="InterPro"/>
</dbReference>
<keyword evidence="13" id="KW-1185">Reference proteome</keyword>
<evidence type="ECO:0000256" key="3">
    <source>
        <dbReference type="ARBA" id="ARBA00008281"/>
    </source>
</evidence>
<evidence type="ECO:0000256" key="7">
    <source>
        <dbReference type="ARBA" id="ARBA00022779"/>
    </source>
</evidence>
<keyword evidence="12" id="KW-0282">Flagellum</keyword>
<dbReference type="AlphaFoldDB" id="A0A4R6UKI9"/>
<dbReference type="Proteomes" id="UP000295375">
    <property type="component" value="Unassembled WGS sequence"/>
</dbReference>
<organism evidence="12 13">
    <name type="scientific">Permianibacter aggregans</name>
    <dbReference type="NCBI Taxonomy" id="1510150"/>
    <lineage>
        <taxon>Bacteria</taxon>
        <taxon>Pseudomonadati</taxon>
        <taxon>Pseudomonadota</taxon>
        <taxon>Gammaproteobacteria</taxon>
        <taxon>Pseudomonadales</taxon>
        <taxon>Pseudomonadaceae</taxon>
        <taxon>Permianibacter</taxon>
    </lineage>
</organism>
<keyword evidence="5 10" id="KW-0145">Chemotaxis</keyword>
<evidence type="ECO:0000256" key="11">
    <source>
        <dbReference type="SAM" id="SignalP"/>
    </source>
</evidence>
<comment type="caution">
    <text evidence="12">The sequence shown here is derived from an EMBL/GenBank/DDBJ whole genome shotgun (WGS) entry which is preliminary data.</text>
</comment>
<keyword evidence="4" id="KW-1003">Cell membrane</keyword>
<keyword evidence="8" id="KW-1133">Transmembrane helix</keyword>
<proteinExistence type="inferred from homology"/>
<keyword evidence="6" id="KW-0812">Transmembrane</keyword>
<comment type="subcellular location">
    <subcellularLocation>
        <location evidence="10">Cell inner membrane</location>
    </subcellularLocation>
    <subcellularLocation>
        <location evidence="2">Cell membrane</location>
        <topology evidence="2">Single-pass membrane protein</topology>
    </subcellularLocation>
</comment>
<dbReference type="GO" id="GO:0071978">
    <property type="term" value="P:bacterial-type flagellum-dependent swarming motility"/>
    <property type="evidence" value="ECO:0007669"/>
    <property type="project" value="TreeGrafter"/>
</dbReference>
<feature type="signal peptide" evidence="11">
    <location>
        <begin position="1"/>
        <end position="20"/>
    </location>
</feature>
<keyword evidence="12" id="KW-0969">Cilium</keyword>
<dbReference type="InterPro" id="IPR005503">
    <property type="entry name" value="FliL"/>
</dbReference>
<comment type="similarity">
    <text evidence="3 10">Belongs to the FliL family.</text>
</comment>
<evidence type="ECO:0000256" key="9">
    <source>
        <dbReference type="ARBA" id="ARBA00023136"/>
    </source>
</evidence>
<dbReference type="GO" id="GO:0005886">
    <property type="term" value="C:plasma membrane"/>
    <property type="evidence" value="ECO:0007669"/>
    <property type="project" value="UniProtKB-SubCell"/>
</dbReference>
<evidence type="ECO:0000256" key="5">
    <source>
        <dbReference type="ARBA" id="ARBA00022500"/>
    </source>
</evidence>
<reference evidence="12 13" key="1">
    <citation type="submission" date="2019-03" db="EMBL/GenBank/DDBJ databases">
        <title>Genomic Encyclopedia of Type Strains, Phase IV (KMG-IV): sequencing the most valuable type-strain genomes for metagenomic binning, comparative biology and taxonomic classification.</title>
        <authorList>
            <person name="Goeker M."/>
        </authorList>
    </citation>
    <scope>NUCLEOTIDE SEQUENCE [LARGE SCALE GENOMIC DNA]</scope>
    <source>
        <strain evidence="12 13">DSM 103792</strain>
    </source>
</reference>
<dbReference type="PANTHER" id="PTHR35091:SF5">
    <property type="entry name" value="FLAGELLAR PROTEIN FLIL"/>
    <property type="match status" value="1"/>
</dbReference>
<evidence type="ECO:0000256" key="10">
    <source>
        <dbReference type="RuleBase" id="RU364125"/>
    </source>
</evidence>
<evidence type="ECO:0000313" key="13">
    <source>
        <dbReference type="Proteomes" id="UP000295375"/>
    </source>
</evidence>
<dbReference type="GO" id="GO:0006935">
    <property type="term" value="P:chemotaxis"/>
    <property type="evidence" value="ECO:0007669"/>
    <property type="project" value="UniProtKB-KW"/>
</dbReference>
<sequence length="137" mass="15606">MRKLLLCCFSALLFSSSLFAAGGTKDADPEGVKYLELFPNLVTNYQRNDNKVGFLSVGIQLKIQGAINLEAVKKHTPLLQDTVVWLMRSQTEDTIKSVEQREALRQETLKQLSEKIQTETQQEGLILDVLFTKYIWQ</sequence>
<feature type="chain" id="PRO_5020451100" description="Flagellar protein FliL" evidence="11">
    <location>
        <begin position="21"/>
        <end position="137"/>
    </location>
</feature>
<evidence type="ECO:0000256" key="1">
    <source>
        <dbReference type="ARBA" id="ARBA00002254"/>
    </source>
</evidence>
<keyword evidence="10" id="KW-0997">Cell inner membrane</keyword>
<comment type="function">
    <text evidence="1 10">Controls the rotational direction of flagella during chemotaxis.</text>
</comment>
<keyword evidence="12" id="KW-0966">Cell projection</keyword>
<evidence type="ECO:0000256" key="2">
    <source>
        <dbReference type="ARBA" id="ARBA00004162"/>
    </source>
</evidence>
<keyword evidence="11" id="KW-0732">Signal</keyword>
<protein>
    <recommendedName>
        <fullName evidence="10">Flagellar protein FliL</fullName>
    </recommendedName>
</protein>
<keyword evidence="7 10" id="KW-0283">Flagellar rotation</keyword>
<dbReference type="RefSeq" id="WP_133591158.1">
    <property type="nucleotide sequence ID" value="NZ_CP037953.1"/>
</dbReference>
<evidence type="ECO:0000256" key="8">
    <source>
        <dbReference type="ARBA" id="ARBA00022989"/>
    </source>
</evidence>
<name>A0A4R6UKI9_9GAMM</name>
<evidence type="ECO:0000256" key="4">
    <source>
        <dbReference type="ARBA" id="ARBA00022475"/>
    </source>
</evidence>
<dbReference type="EMBL" id="SNYM01000010">
    <property type="protein sequence ID" value="TDQ47500.1"/>
    <property type="molecule type" value="Genomic_DNA"/>
</dbReference>
<gene>
    <name evidence="12" type="ORF">EV696_11092</name>
</gene>
<evidence type="ECO:0000256" key="6">
    <source>
        <dbReference type="ARBA" id="ARBA00022692"/>
    </source>
</evidence>